<protein>
    <submittedName>
        <fullName evidence="1">Uncharacterized protein</fullName>
    </submittedName>
</protein>
<dbReference type="EMBL" id="QTQV01000058">
    <property type="protein sequence ID" value="RQT02364.1"/>
    <property type="molecule type" value="Genomic_DNA"/>
</dbReference>
<reference evidence="1 2" key="1">
    <citation type="submission" date="2018-08" db="EMBL/GenBank/DDBJ databases">
        <title>Comparative analysis of Burkholderia isolates from Puerto Rico.</title>
        <authorList>
            <person name="Hall C."/>
            <person name="Sahl J."/>
            <person name="Wagner D."/>
        </authorList>
    </citation>
    <scope>NUCLEOTIDE SEQUENCE [LARGE SCALE GENOMIC DNA]</scope>
    <source>
        <strain evidence="1 2">Bp9025</strain>
    </source>
</reference>
<gene>
    <name evidence="1" type="ORF">DF051_39125</name>
</gene>
<comment type="caution">
    <text evidence="1">The sequence shown here is derived from an EMBL/GenBank/DDBJ whole genome shotgun (WGS) entry which is preliminary data.</text>
</comment>
<organism evidence="1 2">
    <name type="scientific">Burkholderia contaminans</name>
    <dbReference type="NCBI Taxonomy" id="488447"/>
    <lineage>
        <taxon>Bacteria</taxon>
        <taxon>Pseudomonadati</taxon>
        <taxon>Pseudomonadota</taxon>
        <taxon>Betaproteobacteria</taxon>
        <taxon>Burkholderiales</taxon>
        <taxon>Burkholderiaceae</taxon>
        <taxon>Burkholderia</taxon>
        <taxon>Burkholderia cepacia complex</taxon>
    </lineage>
</organism>
<proteinExistence type="predicted"/>
<evidence type="ECO:0000313" key="2">
    <source>
        <dbReference type="Proteomes" id="UP000277921"/>
    </source>
</evidence>
<evidence type="ECO:0000313" key="1">
    <source>
        <dbReference type="EMBL" id="RQT02364.1"/>
    </source>
</evidence>
<dbReference type="Proteomes" id="UP000277921">
    <property type="component" value="Unassembled WGS sequence"/>
</dbReference>
<dbReference type="AlphaFoldDB" id="A0A3N8NRA0"/>
<sequence length="63" mass="7117">MYAGLTFERTIGSADEVRGCIVEQPRIGDRVLAQRRGAHETDVCRTEAPGIERRFRSVIRGEQ</sequence>
<accession>A0A3N8NRA0</accession>
<name>A0A3N8NRA0_9BURK</name>